<evidence type="ECO:0000256" key="3">
    <source>
        <dbReference type="ARBA" id="ARBA00023163"/>
    </source>
</evidence>
<sequence>MPHLLLKDLPRYECLLEAAREFPDLDPSAAEAFLHLLRTGDEVFAMTERNLTDHSISHGRFGVLMLLWRSTQPRAAKLMGAEDCTCGGPRTPAELAEAAGVTRATMTGLIDTLERDGFVKREPDPDDRRMMSVRLTPKGDRFLNDFLPGHFKVIAEVLSPLSENERKSLVRILTKVQAHIAVLRVENAAQPAVS</sequence>
<evidence type="ECO:0000313" key="6">
    <source>
        <dbReference type="Proteomes" id="UP000290218"/>
    </source>
</evidence>
<evidence type="ECO:0000256" key="2">
    <source>
        <dbReference type="ARBA" id="ARBA00023125"/>
    </source>
</evidence>
<dbReference type="Proteomes" id="UP000290218">
    <property type="component" value="Unassembled WGS sequence"/>
</dbReference>
<dbReference type="SMART" id="SM00347">
    <property type="entry name" value="HTH_MARR"/>
    <property type="match status" value="1"/>
</dbReference>
<dbReference type="PROSITE" id="PS01117">
    <property type="entry name" value="HTH_MARR_1"/>
    <property type="match status" value="1"/>
</dbReference>
<protein>
    <submittedName>
        <fullName evidence="5">MarR family transcriptional regulator</fullName>
    </submittedName>
</protein>
<feature type="domain" description="HTH marR-type" evidence="4">
    <location>
        <begin position="29"/>
        <end position="178"/>
    </location>
</feature>
<dbReference type="PRINTS" id="PR00598">
    <property type="entry name" value="HTHMARR"/>
</dbReference>
<keyword evidence="3" id="KW-0804">Transcription</keyword>
<reference evidence="5 6" key="1">
    <citation type="submission" date="2019-01" db="EMBL/GenBank/DDBJ databases">
        <title>Lacunisphaera sp. strain TWA-58.</title>
        <authorList>
            <person name="Chen W.-M."/>
        </authorList>
    </citation>
    <scope>NUCLEOTIDE SEQUENCE [LARGE SCALE GENOMIC DNA]</scope>
    <source>
        <strain evidence="5 6">TWA-58</strain>
    </source>
</reference>
<comment type="caution">
    <text evidence="5">The sequence shown here is derived from an EMBL/GenBank/DDBJ whole genome shotgun (WGS) entry which is preliminary data.</text>
</comment>
<keyword evidence="1" id="KW-0805">Transcription regulation</keyword>
<keyword evidence="2" id="KW-0238">DNA-binding</keyword>
<dbReference type="RefSeq" id="WP_129046899.1">
    <property type="nucleotide sequence ID" value="NZ_SDHX01000001.1"/>
</dbReference>
<dbReference type="SUPFAM" id="SSF46785">
    <property type="entry name" value="Winged helix' DNA-binding domain"/>
    <property type="match status" value="1"/>
</dbReference>
<dbReference type="GO" id="GO:0003677">
    <property type="term" value="F:DNA binding"/>
    <property type="evidence" value="ECO:0007669"/>
    <property type="project" value="UniProtKB-KW"/>
</dbReference>
<evidence type="ECO:0000256" key="1">
    <source>
        <dbReference type="ARBA" id="ARBA00023015"/>
    </source>
</evidence>
<evidence type="ECO:0000259" key="4">
    <source>
        <dbReference type="PROSITE" id="PS50995"/>
    </source>
</evidence>
<dbReference type="Gene3D" id="1.10.10.10">
    <property type="entry name" value="Winged helix-like DNA-binding domain superfamily/Winged helix DNA-binding domain"/>
    <property type="match status" value="1"/>
</dbReference>
<dbReference type="InterPro" id="IPR036388">
    <property type="entry name" value="WH-like_DNA-bd_sf"/>
</dbReference>
<dbReference type="PROSITE" id="PS50995">
    <property type="entry name" value="HTH_MARR_2"/>
    <property type="match status" value="1"/>
</dbReference>
<accession>A0A4Q1C985</accession>
<keyword evidence="6" id="KW-1185">Reference proteome</keyword>
<name>A0A4Q1C985_9BACT</name>
<dbReference type="AlphaFoldDB" id="A0A4Q1C985"/>
<proteinExistence type="predicted"/>
<dbReference type="InterPro" id="IPR023187">
    <property type="entry name" value="Tscrpt_reg_MarR-type_CS"/>
</dbReference>
<dbReference type="PANTHER" id="PTHR33164:SF43">
    <property type="entry name" value="HTH-TYPE TRANSCRIPTIONAL REPRESSOR YETL"/>
    <property type="match status" value="1"/>
</dbReference>
<organism evidence="5 6">
    <name type="scientific">Oleiharenicola lentus</name>
    <dbReference type="NCBI Taxonomy" id="2508720"/>
    <lineage>
        <taxon>Bacteria</taxon>
        <taxon>Pseudomonadati</taxon>
        <taxon>Verrucomicrobiota</taxon>
        <taxon>Opitutia</taxon>
        <taxon>Opitutales</taxon>
        <taxon>Opitutaceae</taxon>
        <taxon>Oleiharenicola</taxon>
    </lineage>
</organism>
<dbReference type="InterPro" id="IPR036390">
    <property type="entry name" value="WH_DNA-bd_sf"/>
</dbReference>
<dbReference type="EMBL" id="SDHX01000001">
    <property type="protein sequence ID" value="RXK55534.1"/>
    <property type="molecule type" value="Genomic_DNA"/>
</dbReference>
<dbReference type="PANTHER" id="PTHR33164">
    <property type="entry name" value="TRANSCRIPTIONAL REGULATOR, MARR FAMILY"/>
    <property type="match status" value="1"/>
</dbReference>
<dbReference type="Pfam" id="PF01047">
    <property type="entry name" value="MarR"/>
    <property type="match status" value="1"/>
</dbReference>
<dbReference type="InterPro" id="IPR000835">
    <property type="entry name" value="HTH_MarR-typ"/>
</dbReference>
<dbReference type="GO" id="GO:0003700">
    <property type="term" value="F:DNA-binding transcription factor activity"/>
    <property type="evidence" value="ECO:0007669"/>
    <property type="project" value="InterPro"/>
</dbReference>
<dbReference type="GO" id="GO:0006950">
    <property type="term" value="P:response to stress"/>
    <property type="evidence" value="ECO:0007669"/>
    <property type="project" value="TreeGrafter"/>
</dbReference>
<dbReference type="OrthoDB" id="162531at2"/>
<gene>
    <name evidence="5" type="ORF">ESB00_06485</name>
</gene>
<evidence type="ECO:0000313" key="5">
    <source>
        <dbReference type="EMBL" id="RXK55534.1"/>
    </source>
</evidence>
<dbReference type="InterPro" id="IPR039422">
    <property type="entry name" value="MarR/SlyA-like"/>
</dbReference>